<dbReference type="RefSeq" id="WP_217777590.1">
    <property type="nucleotide sequence ID" value="NZ_JAHRWL010000001.1"/>
</dbReference>
<evidence type="ECO:0000313" key="3">
    <source>
        <dbReference type="EMBL" id="MBV2359795.1"/>
    </source>
</evidence>
<evidence type="ECO:0000259" key="2">
    <source>
        <dbReference type="Pfam" id="PF12975"/>
    </source>
</evidence>
<sequence>MPVRRRIAIHTLAVLAGVFSFAAAAAQNRVTDPLRLVDHGVICDVTITGRQDAPLTESGTMNLVDQGRQIDVTTRFVPMRPGLSFGLRTRLADGSAPIEADIVVTHPPMSTGTTTQSWPARMTDGATALNLFTFEHDHEMVPGLWTFFVLDRGTVLAEQGFVVGPDSSAPDVLATCFGDALTS</sequence>
<organism evidence="3 4">
    <name type="scientific">Thalassococcus arenae</name>
    <dbReference type="NCBI Taxonomy" id="2851652"/>
    <lineage>
        <taxon>Bacteria</taxon>
        <taxon>Pseudomonadati</taxon>
        <taxon>Pseudomonadota</taxon>
        <taxon>Alphaproteobacteria</taxon>
        <taxon>Rhodobacterales</taxon>
        <taxon>Roseobacteraceae</taxon>
        <taxon>Thalassococcus</taxon>
    </lineage>
</organism>
<reference evidence="3" key="1">
    <citation type="submission" date="2021-06" db="EMBL/GenBank/DDBJ databases">
        <title>Thalassococcus sp. CAU 1522 isolated from sea sand, Republic of Korea.</title>
        <authorList>
            <person name="Kim W."/>
        </authorList>
    </citation>
    <scope>NUCLEOTIDE SEQUENCE</scope>
    <source>
        <strain evidence="3">CAU 1522</strain>
    </source>
</reference>
<dbReference type="Pfam" id="PF12975">
    <property type="entry name" value="DUF3859"/>
    <property type="match status" value="1"/>
</dbReference>
<dbReference type="Proteomes" id="UP001166293">
    <property type="component" value="Unassembled WGS sequence"/>
</dbReference>
<evidence type="ECO:0000256" key="1">
    <source>
        <dbReference type="SAM" id="SignalP"/>
    </source>
</evidence>
<feature type="signal peptide" evidence="1">
    <location>
        <begin position="1"/>
        <end position="25"/>
    </location>
</feature>
<gene>
    <name evidence="3" type="ORF">KUH32_08415</name>
</gene>
<comment type="caution">
    <text evidence="3">The sequence shown here is derived from an EMBL/GenBank/DDBJ whole genome shotgun (WGS) entry which is preliminary data.</text>
</comment>
<keyword evidence="4" id="KW-1185">Reference proteome</keyword>
<evidence type="ECO:0000313" key="4">
    <source>
        <dbReference type="Proteomes" id="UP001166293"/>
    </source>
</evidence>
<feature type="domain" description="DUF3859" evidence="2">
    <location>
        <begin position="60"/>
        <end position="163"/>
    </location>
</feature>
<name>A0ABS6N700_9RHOB</name>
<dbReference type="EMBL" id="JAHRWL010000001">
    <property type="protein sequence ID" value="MBV2359795.1"/>
    <property type="molecule type" value="Genomic_DNA"/>
</dbReference>
<feature type="chain" id="PRO_5046074752" evidence="1">
    <location>
        <begin position="26"/>
        <end position="183"/>
    </location>
</feature>
<proteinExistence type="predicted"/>
<dbReference type="InterPro" id="IPR024331">
    <property type="entry name" value="DUF3859"/>
</dbReference>
<protein>
    <submittedName>
        <fullName evidence="3">DUF3859 domain-containing protein</fullName>
    </submittedName>
</protein>
<accession>A0ABS6N700</accession>
<keyword evidence="1" id="KW-0732">Signal</keyword>